<reference evidence="1" key="1">
    <citation type="journal article" date="2020" name="Stud. Mycol.">
        <title>101 Dothideomycetes genomes: a test case for predicting lifestyles and emergence of pathogens.</title>
        <authorList>
            <person name="Haridas S."/>
            <person name="Albert R."/>
            <person name="Binder M."/>
            <person name="Bloem J."/>
            <person name="Labutti K."/>
            <person name="Salamov A."/>
            <person name="Andreopoulos B."/>
            <person name="Baker S."/>
            <person name="Barry K."/>
            <person name="Bills G."/>
            <person name="Bluhm B."/>
            <person name="Cannon C."/>
            <person name="Castanera R."/>
            <person name="Culley D."/>
            <person name="Daum C."/>
            <person name="Ezra D."/>
            <person name="Gonzalez J."/>
            <person name="Henrissat B."/>
            <person name="Kuo A."/>
            <person name="Liang C."/>
            <person name="Lipzen A."/>
            <person name="Lutzoni F."/>
            <person name="Magnuson J."/>
            <person name="Mondo S."/>
            <person name="Nolan M."/>
            <person name="Ohm R."/>
            <person name="Pangilinan J."/>
            <person name="Park H.-J."/>
            <person name="Ramirez L."/>
            <person name="Alfaro M."/>
            <person name="Sun H."/>
            <person name="Tritt A."/>
            <person name="Yoshinaga Y."/>
            <person name="Zwiers L.-H."/>
            <person name="Turgeon B."/>
            <person name="Goodwin S."/>
            <person name="Spatafora J."/>
            <person name="Crous P."/>
            <person name="Grigoriev I."/>
        </authorList>
    </citation>
    <scope>NUCLEOTIDE SEQUENCE</scope>
    <source>
        <strain evidence="1">CBS 121167</strain>
    </source>
</reference>
<name>A0A6A6BFB3_9PEZI</name>
<dbReference type="EMBL" id="ML995486">
    <property type="protein sequence ID" value="KAF2141597.1"/>
    <property type="molecule type" value="Genomic_DNA"/>
</dbReference>
<dbReference type="RefSeq" id="XP_033397309.1">
    <property type="nucleotide sequence ID" value="XM_033542111.1"/>
</dbReference>
<organism evidence="1 2">
    <name type="scientific">Aplosporella prunicola CBS 121167</name>
    <dbReference type="NCBI Taxonomy" id="1176127"/>
    <lineage>
        <taxon>Eukaryota</taxon>
        <taxon>Fungi</taxon>
        <taxon>Dikarya</taxon>
        <taxon>Ascomycota</taxon>
        <taxon>Pezizomycotina</taxon>
        <taxon>Dothideomycetes</taxon>
        <taxon>Dothideomycetes incertae sedis</taxon>
        <taxon>Botryosphaeriales</taxon>
        <taxon>Aplosporellaceae</taxon>
        <taxon>Aplosporella</taxon>
    </lineage>
</organism>
<protein>
    <submittedName>
        <fullName evidence="1">Uncharacterized protein</fullName>
    </submittedName>
</protein>
<proteinExistence type="predicted"/>
<dbReference type="Proteomes" id="UP000799438">
    <property type="component" value="Unassembled WGS sequence"/>
</dbReference>
<evidence type="ECO:0000313" key="1">
    <source>
        <dbReference type="EMBL" id="KAF2141597.1"/>
    </source>
</evidence>
<evidence type="ECO:0000313" key="2">
    <source>
        <dbReference type="Proteomes" id="UP000799438"/>
    </source>
</evidence>
<gene>
    <name evidence="1" type="ORF">K452DRAFT_298296</name>
</gene>
<sequence length="204" mass="22689">MTSPPIKDVLTAEETLPALLCGRDWSFDGGEQRLRFRHNGGGELHLCGDQRGFLALELMWRLVSNPDTEKEKAKATHTKRARGEVAEFAIEMTLLPRCVPEYCAYFARGYDGQPDAHAAAQLLPAAFAPRTFSCVLEKGSFAAGSEPKARGLWGWGWQRQSFEQGVFALRLRFLPQGPFPDNLKHSSPNPHFLTRLLPQAPAKA</sequence>
<accession>A0A6A6BFB3</accession>
<dbReference type="AlphaFoldDB" id="A0A6A6BFB3"/>
<keyword evidence="2" id="KW-1185">Reference proteome</keyword>
<dbReference type="GeneID" id="54299608"/>